<dbReference type="InterPro" id="IPR029069">
    <property type="entry name" value="HotDog_dom_sf"/>
</dbReference>
<accession>K0EUV6</accession>
<sequence>MTVLEFDGIPFDRTGTGIAAQAAPHDSAAVAGDSASHTTAGNPLRDGDGDSRPPRLMQPLSEIRAGVVTAHRAALAAQVALQRAAWQRAVSSEAHGRSGSGLARKHDSAAAPAGAGVQPSADQVTPAAPEPAFKPLARTRRTALDRDALQRLTDGDLVGVFGTAYHRHGVDSAARLAAGQPLALTGVTAIELRGGTGKGRLAATFDGDPHAAAVQAAELFALFTGMHLCLSGSTLAAAPVRGRAERAAGTLELLVTDIDLIPRPYVTATVAFAGAQADSLVTVSVVEPVGAAVGPGAAAPGTLLNEFHMTHLSRGDQSIAMGPEFAEYTGVRATRLPTGGLLLVDRVLEFDGARGRLDNAAYTSEYDSPADSWYYGDTANDSMPHFVYMETSLQAALLMGYYAGPTLTQPGVTLSLRNLGGAATVLRQVDLRDKTIEQSSRLLSTTILPGSSLQTFDYTLSVDGAPFYIGETMFGYFSDEALANQTGLDAGRTAPTWLDEHADAAVRRIDVAARRADPRASLCARRTLALIDEIDVVDGGGKYDAGYLHSLRAIDGSDWYFERHFHLDPVIPGSLGVESVVHALQEWLLDAGYAEGMRDPVFRIPADIAFSWRYRGQFLPTDGTVELEAHIKEIRRGPRGVTVIADGSLWKPGLRIYELLDLAVELVEREDEQ</sequence>
<dbReference type="STRING" id="1133849.O3I_016580"/>
<dbReference type="AlphaFoldDB" id="K0EUV6"/>
<dbReference type="RefSeq" id="WP_014984132.1">
    <property type="nucleotide sequence ID" value="NC_018681.1"/>
</dbReference>
<evidence type="ECO:0000313" key="2">
    <source>
        <dbReference type="EMBL" id="AFU01277.1"/>
    </source>
</evidence>
<dbReference type="HOGENOM" id="CLU_018000_0_0_11"/>
<feature type="region of interest" description="Disordered" evidence="1">
    <location>
        <begin position="23"/>
        <end position="57"/>
    </location>
</feature>
<dbReference type="eggNOG" id="COG0764">
    <property type="taxonomic scope" value="Bacteria"/>
</dbReference>
<proteinExistence type="predicted"/>
<dbReference type="SUPFAM" id="SSF54637">
    <property type="entry name" value="Thioesterase/thiol ester dehydrase-isomerase"/>
    <property type="match status" value="2"/>
</dbReference>
<dbReference type="InterPro" id="IPR013114">
    <property type="entry name" value="FabA_FabZ"/>
</dbReference>
<dbReference type="KEGG" id="nbr:O3I_016580"/>
<name>K0EUV6_NOCB7</name>
<organism evidence="2 3">
    <name type="scientific">Nocardia brasiliensis (strain ATCC 700358 / HUJEG-1)</name>
    <dbReference type="NCBI Taxonomy" id="1133849"/>
    <lineage>
        <taxon>Bacteria</taxon>
        <taxon>Bacillati</taxon>
        <taxon>Actinomycetota</taxon>
        <taxon>Actinomycetes</taxon>
        <taxon>Mycobacteriales</taxon>
        <taxon>Nocardiaceae</taxon>
        <taxon>Nocardia</taxon>
    </lineage>
</organism>
<protein>
    <submittedName>
        <fullName evidence="2">Beta-ketoacyl synthase</fullName>
    </submittedName>
</protein>
<dbReference type="Gene3D" id="3.10.129.10">
    <property type="entry name" value="Hotdog Thioesterase"/>
    <property type="match status" value="2"/>
</dbReference>
<dbReference type="Pfam" id="PF07977">
    <property type="entry name" value="FabA"/>
    <property type="match status" value="1"/>
</dbReference>
<evidence type="ECO:0000313" key="3">
    <source>
        <dbReference type="Proteomes" id="UP000006304"/>
    </source>
</evidence>
<dbReference type="UniPathway" id="UPA00094"/>
<feature type="region of interest" description="Disordered" evidence="1">
    <location>
        <begin position="92"/>
        <end position="139"/>
    </location>
</feature>
<reference evidence="2 3" key="1">
    <citation type="journal article" date="2012" name="J. Bacteriol.">
        <title>Complete genome sequence of Nocardia brasiliensis HUJEG-1.</title>
        <authorList>
            <person name="Vera-Cabrera L."/>
            <person name="Ortiz-Lopez R."/>
            <person name="Elizondo-Gonzalez R."/>
            <person name="Perez-Maya A.A."/>
            <person name="Ocampo-Candiani J."/>
        </authorList>
    </citation>
    <scope>NUCLEOTIDE SEQUENCE [LARGE SCALE GENOMIC DNA]</scope>
    <source>
        <strain evidence="3">ATCC 700358</strain>
    </source>
</reference>
<gene>
    <name evidence="2" type="ORF">O3I_016580</name>
</gene>
<dbReference type="Proteomes" id="UP000006304">
    <property type="component" value="Chromosome"/>
</dbReference>
<keyword evidence="3" id="KW-1185">Reference proteome</keyword>
<dbReference type="EMBL" id="CP003876">
    <property type="protein sequence ID" value="AFU01277.1"/>
    <property type="molecule type" value="Genomic_DNA"/>
</dbReference>
<dbReference type="GO" id="GO:0006633">
    <property type="term" value="P:fatty acid biosynthetic process"/>
    <property type="evidence" value="ECO:0007669"/>
    <property type="project" value="UniProtKB-UniPathway"/>
</dbReference>
<evidence type="ECO:0000256" key="1">
    <source>
        <dbReference type="SAM" id="MobiDB-lite"/>
    </source>
</evidence>